<feature type="compositionally biased region" description="Acidic residues" evidence="1">
    <location>
        <begin position="136"/>
        <end position="157"/>
    </location>
</feature>
<evidence type="ECO:0000256" key="1">
    <source>
        <dbReference type="SAM" id="MobiDB-lite"/>
    </source>
</evidence>
<dbReference type="Proteomes" id="UP000594262">
    <property type="component" value="Unplaced"/>
</dbReference>
<sequence length="157" mass="17670">KLWKKKADSCKSTTNPKLNRLPPTEEALIPNISRAHWQLAIHYSCMEPDPPAGDPCKFGWTRDEQAKALNLLMLPTGTKYAPDAVLKSTRCNCKASQCKTNACSCAKAKMGCSEFCGCGDEGYTNECNNKWNENQYESDDEDENEDEFEDEDEDNED</sequence>
<feature type="region of interest" description="Disordered" evidence="1">
    <location>
        <begin position="131"/>
        <end position="157"/>
    </location>
</feature>
<feature type="domain" description="Tesmin/TSO1-like CXC" evidence="2">
    <location>
        <begin position="86"/>
        <end position="133"/>
    </location>
</feature>
<dbReference type="EnsemblMetazoa" id="CLYHEMT004032.2">
    <property type="protein sequence ID" value="CLYHEMP004032.2"/>
    <property type="gene ID" value="CLYHEMG004032"/>
</dbReference>
<proteinExistence type="predicted"/>
<accession>A0A7M5WR08</accession>
<name>A0A7M5WR08_9CNID</name>
<evidence type="ECO:0000313" key="3">
    <source>
        <dbReference type="EnsemblMetazoa" id="CLYHEMP004032.2"/>
    </source>
</evidence>
<dbReference type="SMART" id="SM01114">
    <property type="entry name" value="CXC"/>
    <property type="match status" value="1"/>
</dbReference>
<protein>
    <recommendedName>
        <fullName evidence="2">Tesmin/TSO1-like CXC domain-containing protein</fullName>
    </recommendedName>
</protein>
<evidence type="ECO:0000259" key="2">
    <source>
        <dbReference type="SMART" id="SM01114"/>
    </source>
</evidence>
<keyword evidence="4" id="KW-1185">Reference proteome</keyword>
<organism evidence="3 4">
    <name type="scientific">Clytia hemisphaerica</name>
    <dbReference type="NCBI Taxonomy" id="252671"/>
    <lineage>
        <taxon>Eukaryota</taxon>
        <taxon>Metazoa</taxon>
        <taxon>Cnidaria</taxon>
        <taxon>Hydrozoa</taxon>
        <taxon>Hydroidolina</taxon>
        <taxon>Leptothecata</taxon>
        <taxon>Obeliida</taxon>
        <taxon>Clytiidae</taxon>
        <taxon>Clytia</taxon>
    </lineage>
</organism>
<evidence type="ECO:0000313" key="4">
    <source>
        <dbReference type="Proteomes" id="UP000594262"/>
    </source>
</evidence>
<dbReference type="InterPro" id="IPR033467">
    <property type="entry name" value="Tesmin/TSO1-like_CXC"/>
</dbReference>
<dbReference type="OrthoDB" id="5987889at2759"/>
<reference evidence="3" key="1">
    <citation type="submission" date="2021-01" db="UniProtKB">
        <authorList>
            <consortium name="EnsemblMetazoa"/>
        </authorList>
    </citation>
    <scope>IDENTIFICATION</scope>
</reference>
<dbReference type="AlphaFoldDB" id="A0A7M5WR08"/>